<keyword evidence="12" id="KW-1185">Reference proteome</keyword>
<dbReference type="InterPro" id="IPR017200">
    <property type="entry name" value="PqqE-like"/>
</dbReference>
<dbReference type="SFLD" id="SFLDG01386">
    <property type="entry name" value="main_SPASM_domain-containing"/>
    <property type="match status" value="1"/>
</dbReference>
<dbReference type="InterPro" id="IPR006638">
    <property type="entry name" value="Elp3/MiaA/NifB-like_rSAM"/>
</dbReference>
<dbReference type="FunFam" id="3.20.20.70:FF:000188">
    <property type="entry name" value="Mycofactocin radical SAM maturase MftC"/>
    <property type="match status" value="1"/>
</dbReference>
<keyword evidence="3" id="KW-0949">S-adenosyl-L-methionine</keyword>
<sequence length="398" mass="44192">MFRISAFIAELFEPTPVRERRRLPGPVVIWNLIRRCNLLCAHCYSLSADTDFRGELTTEEALAVIDDLAAMRVPALILSGGEPLLRPDLFLLADYAKEKGLYTALSTNGTLIDDAMAERIAATHFDYVGISLDGLGETHDRFRRKAGAFDASQRALLALRDLGVKVGVRYTMTEDNAHDFVPLLDWVAEAEIPRFYFSHLNYAGRGKKNRGRDAVAQTTRRALTTLFERALADYRAGTGREYTTGNHDADGPFFLLWVQANFPERAEHIAAKLRQWGGNASGENIANIDNLGNVHPDTMWWHVTLGNVRHRPFSAIWRDETHPLLAALRRYPRAISGRCGACRYLSLCNGSSRVRAEMAAGDLWSEDPACYLSDEEVGVTPSSGGVAAQSKTAELVTH</sequence>
<evidence type="ECO:0000259" key="10">
    <source>
        <dbReference type="PROSITE" id="PS51918"/>
    </source>
</evidence>
<evidence type="ECO:0000256" key="8">
    <source>
        <dbReference type="ARBA" id="ARBA00056787"/>
    </source>
</evidence>
<keyword evidence="5" id="KW-0408">Iron</keyword>
<gene>
    <name evidence="11" type="primary">nirJ</name>
    <name evidence="11" type="ORF">HPTL_0925</name>
</gene>
<dbReference type="Gene3D" id="3.20.20.70">
    <property type="entry name" value="Aldolase class I"/>
    <property type="match status" value="1"/>
</dbReference>
<evidence type="ECO:0000313" key="12">
    <source>
        <dbReference type="Proteomes" id="UP000262004"/>
    </source>
</evidence>
<dbReference type="SUPFAM" id="SSF102114">
    <property type="entry name" value="Radical SAM enzymes"/>
    <property type="match status" value="1"/>
</dbReference>
<dbReference type="InterPro" id="IPR013785">
    <property type="entry name" value="Aldolase_TIM"/>
</dbReference>
<dbReference type="PROSITE" id="PS51918">
    <property type="entry name" value="RADICAL_SAM"/>
    <property type="match status" value="1"/>
</dbReference>
<keyword evidence="4" id="KW-0479">Metal-binding</keyword>
<feature type="domain" description="Radical SAM core" evidence="10">
    <location>
        <begin position="22"/>
        <end position="235"/>
    </location>
</feature>
<dbReference type="Proteomes" id="UP000262004">
    <property type="component" value="Chromosome"/>
</dbReference>
<dbReference type="PIRSF" id="PIRSF037420">
    <property type="entry name" value="PQQ_syn_pqqE"/>
    <property type="match status" value="1"/>
</dbReference>
<evidence type="ECO:0000256" key="3">
    <source>
        <dbReference type="ARBA" id="ARBA00022691"/>
    </source>
</evidence>
<dbReference type="Pfam" id="PF04055">
    <property type="entry name" value="Radical_SAM"/>
    <property type="match status" value="1"/>
</dbReference>
<dbReference type="GO" id="GO:0003824">
    <property type="term" value="F:catalytic activity"/>
    <property type="evidence" value="ECO:0007669"/>
    <property type="project" value="InterPro"/>
</dbReference>
<organism evidence="11 12">
    <name type="scientific">Hydrogenophilus thermoluteolus</name>
    <name type="common">Pseudomonas hydrogenothermophila</name>
    <dbReference type="NCBI Taxonomy" id="297"/>
    <lineage>
        <taxon>Bacteria</taxon>
        <taxon>Pseudomonadati</taxon>
        <taxon>Pseudomonadota</taxon>
        <taxon>Hydrogenophilia</taxon>
        <taxon>Hydrogenophilales</taxon>
        <taxon>Hydrogenophilaceae</taxon>
        <taxon>Hydrogenophilus</taxon>
    </lineage>
</organism>
<dbReference type="AlphaFoldDB" id="A0A2Z6DXK4"/>
<dbReference type="RefSeq" id="WP_119334953.1">
    <property type="nucleotide sequence ID" value="NZ_AP018558.1"/>
</dbReference>
<keyword evidence="2" id="KW-0004">4Fe-4S</keyword>
<dbReference type="KEGG" id="htl:HPTL_0925"/>
<dbReference type="GO" id="GO:0051539">
    <property type="term" value="F:4 iron, 4 sulfur cluster binding"/>
    <property type="evidence" value="ECO:0007669"/>
    <property type="project" value="UniProtKB-KW"/>
</dbReference>
<proteinExistence type="inferred from homology"/>
<evidence type="ECO:0000256" key="1">
    <source>
        <dbReference type="ARBA" id="ARBA00001966"/>
    </source>
</evidence>
<comment type="function">
    <text evidence="8">Involved in heme d1 biosynthesis. Radical SAM enzyme that catalyzes the removal of two propionate side chains from the intermediate 12,18-didecarboxysiroheme (DDSH) and may introduce the keto functions on rings A and B, yielding the heme d1 precursor dihydro-heme d1.</text>
</comment>
<dbReference type="InterPro" id="IPR007197">
    <property type="entry name" value="rSAM"/>
</dbReference>
<dbReference type="SMART" id="SM00729">
    <property type="entry name" value="Elp3"/>
    <property type="match status" value="1"/>
</dbReference>
<evidence type="ECO:0000313" key="11">
    <source>
        <dbReference type="EMBL" id="BBD77193.1"/>
    </source>
</evidence>
<dbReference type="CDD" id="cd01335">
    <property type="entry name" value="Radical_SAM"/>
    <property type="match status" value="1"/>
</dbReference>
<comment type="cofactor">
    <cofactor evidence="1">
        <name>[4Fe-4S] cluster</name>
        <dbReference type="ChEBI" id="CHEBI:49883"/>
    </cofactor>
</comment>
<dbReference type="PANTHER" id="PTHR11228:SF7">
    <property type="entry name" value="PQQA PEPTIDE CYCLASE"/>
    <property type="match status" value="1"/>
</dbReference>
<dbReference type="NCBIfam" id="TIGR04051">
    <property type="entry name" value="rSAM_NirJ"/>
    <property type="match status" value="1"/>
</dbReference>
<dbReference type="GO" id="GO:0046872">
    <property type="term" value="F:metal ion binding"/>
    <property type="evidence" value="ECO:0007669"/>
    <property type="project" value="UniProtKB-KW"/>
</dbReference>
<dbReference type="CDD" id="cd21123">
    <property type="entry name" value="SPASM_MftC-like"/>
    <property type="match status" value="1"/>
</dbReference>
<dbReference type="GO" id="GO:0006783">
    <property type="term" value="P:heme biosynthetic process"/>
    <property type="evidence" value="ECO:0007669"/>
    <property type="project" value="TreeGrafter"/>
</dbReference>
<comment type="similarity">
    <text evidence="7">Belongs to the radical SAM superfamily.</text>
</comment>
<evidence type="ECO:0000256" key="4">
    <source>
        <dbReference type="ARBA" id="ARBA00022723"/>
    </source>
</evidence>
<dbReference type="SFLD" id="SFLDG01385">
    <property type="entry name" value="heme_carboxy_lyase_like"/>
    <property type="match status" value="1"/>
</dbReference>
<evidence type="ECO:0000256" key="7">
    <source>
        <dbReference type="ARBA" id="ARBA00023462"/>
    </source>
</evidence>
<keyword evidence="6" id="KW-0411">Iron-sulfur</keyword>
<dbReference type="InterPro" id="IPR023992">
    <property type="entry name" value="HemeD1_Synth_NirJ"/>
</dbReference>
<dbReference type="InterPro" id="IPR058240">
    <property type="entry name" value="rSAM_sf"/>
</dbReference>
<dbReference type="SFLD" id="SFLDF00393">
    <property type="entry name" value="heme_D1_biosynthesis_(NirJ-lik"/>
    <property type="match status" value="1"/>
</dbReference>
<dbReference type="SFLD" id="SFLDS00029">
    <property type="entry name" value="Radical_SAM"/>
    <property type="match status" value="1"/>
</dbReference>
<dbReference type="OrthoDB" id="5290443at2"/>
<dbReference type="InterPro" id="IPR034480">
    <property type="entry name" value="Heme_synthase-like"/>
</dbReference>
<protein>
    <recommendedName>
        <fullName evidence="9">Pre-heme d1 synthase</fullName>
    </recommendedName>
</protein>
<evidence type="ECO:0000256" key="2">
    <source>
        <dbReference type="ARBA" id="ARBA00022485"/>
    </source>
</evidence>
<evidence type="ECO:0000256" key="6">
    <source>
        <dbReference type="ARBA" id="ARBA00023014"/>
    </source>
</evidence>
<dbReference type="PANTHER" id="PTHR11228">
    <property type="entry name" value="RADICAL SAM DOMAIN PROTEIN"/>
    <property type="match status" value="1"/>
</dbReference>
<evidence type="ECO:0000256" key="5">
    <source>
        <dbReference type="ARBA" id="ARBA00023004"/>
    </source>
</evidence>
<evidence type="ECO:0000256" key="9">
    <source>
        <dbReference type="ARBA" id="ARBA00073867"/>
    </source>
</evidence>
<dbReference type="InterPro" id="IPR050377">
    <property type="entry name" value="Radical_SAM_PqqE_MftC-like"/>
</dbReference>
<accession>A0A2Z6DXK4</accession>
<dbReference type="SFLD" id="SFLDG01067">
    <property type="entry name" value="SPASM/twitch_domain_containing"/>
    <property type="match status" value="1"/>
</dbReference>
<dbReference type="EMBL" id="AP018558">
    <property type="protein sequence ID" value="BBD77193.1"/>
    <property type="molecule type" value="Genomic_DNA"/>
</dbReference>
<reference evidence="11 12" key="1">
    <citation type="submission" date="2018-04" db="EMBL/GenBank/DDBJ databases">
        <title>Complete genome sequence of Hydrogenophilus thermoluteolus TH-1.</title>
        <authorList>
            <person name="Arai H."/>
        </authorList>
    </citation>
    <scope>NUCLEOTIDE SEQUENCE [LARGE SCALE GENOMIC DNA]</scope>
    <source>
        <strain evidence="11 12">TH-1</strain>
    </source>
</reference>
<name>A0A2Z6DXK4_HYDTE</name>